<proteinExistence type="inferred from homology"/>
<feature type="transmembrane region" description="Helical" evidence="12">
    <location>
        <begin position="30"/>
        <end position="49"/>
    </location>
</feature>
<evidence type="ECO:0000256" key="7">
    <source>
        <dbReference type="ARBA" id="ARBA00023098"/>
    </source>
</evidence>
<dbReference type="PROSITE" id="PS00379">
    <property type="entry name" value="CDP_ALCOHOL_P_TRANSF"/>
    <property type="match status" value="1"/>
</dbReference>
<keyword evidence="4 11" id="KW-0808">Transferase</keyword>
<dbReference type="InterPro" id="IPR048254">
    <property type="entry name" value="CDP_ALCOHOL_P_TRANSF_CS"/>
</dbReference>
<dbReference type="Pfam" id="PF01066">
    <property type="entry name" value="CDP-OH_P_transf"/>
    <property type="match status" value="1"/>
</dbReference>
<comment type="caution">
    <text evidence="13">The sequence shown here is derived from an EMBL/GenBank/DDBJ whole genome shotgun (WGS) entry which is preliminary data.</text>
</comment>
<comment type="subcellular location">
    <subcellularLocation>
        <location evidence="1">Membrane</location>
        <topology evidence="1">Multi-pass membrane protein</topology>
    </subcellularLocation>
</comment>
<protein>
    <submittedName>
        <fullName evidence="13">CDP-alcohol phosphatidyltransferase family protein</fullName>
    </submittedName>
</protein>
<dbReference type="PANTHER" id="PTHR14269">
    <property type="entry name" value="CDP-DIACYLGLYCEROL--GLYCEROL-3-PHOSPHATE 3-PHOSPHATIDYLTRANSFERASE-RELATED"/>
    <property type="match status" value="1"/>
</dbReference>
<accession>A0A7C5I4C7</accession>
<feature type="transmembrane region" description="Helical" evidence="12">
    <location>
        <begin position="119"/>
        <end position="136"/>
    </location>
</feature>
<sequence>MINIPNLLSLLRLFLLPIFLYFIARGRTLFSVLFFVIIIVTDILDGYIARKRNQCTNLGRVLDHGVDKLFSILTAIWLYIYNRFPLWATLFFVLRELIILTSGFLFLVDKKLTFTSRTIGKISGGFFYLTILLYLLRCDSSAIVFLYISVVLFSIATLWYAVLYFPRIKEVYDESNNS</sequence>
<dbReference type="InterPro" id="IPR000462">
    <property type="entry name" value="CDP-OH_P_trans"/>
</dbReference>
<dbReference type="GO" id="GO:0046474">
    <property type="term" value="P:glycerophospholipid biosynthetic process"/>
    <property type="evidence" value="ECO:0007669"/>
    <property type="project" value="TreeGrafter"/>
</dbReference>
<evidence type="ECO:0000256" key="12">
    <source>
        <dbReference type="SAM" id="Phobius"/>
    </source>
</evidence>
<keyword evidence="8 12" id="KW-0472">Membrane</keyword>
<feature type="transmembrane region" description="Helical" evidence="12">
    <location>
        <begin position="142"/>
        <end position="165"/>
    </location>
</feature>
<organism evidence="13">
    <name type="scientific">candidate division WOR-3 bacterium</name>
    <dbReference type="NCBI Taxonomy" id="2052148"/>
    <lineage>
        <taxon>Bacteria</taxon>
        <taxon>Bacteria division WOR-3</taxon>
    </lineage>
</organism>
<dbReference type="InterPro" id="IPR004570">
    <property type="entry name" value="Phosphatidylglycerol_P_synth"/>
</dbReference>
<dbReference type="GO" id="GO:0008444">
    <property type="term" value="F:CDP-diacylglycerol-glycerol-3-phosphate 3-phosphatidyltransferase activity"/>
    <property type="evidence" value="ECO:0007669"/>
    <property type="project" value="InterPro"/>
</dbReference>
<evidence type="ECO:0000256" key="3">
    <source>
        <dbReference type="ARBA" id="ARBA00022516"/>
    </source>
</evidence>
<dbReference type="InterPro" id="IPR043130">
    <property type="entry name" value="CDP-OH_PTrfase_TM_dom"/>
</dbReference>
<keyword evidence="5 12" id="KW-0812">Transmembrane</keyword>
<dbReference type="Proteomes" id="UP000886014">
    <property type="component" value="Unassembled WGS sequence"/>
</dbReference>
<keyword evidence="3" id="KW-0444">Lipid biosynthesis</keyword>
<dbReference type="EMBL" id="DRTV01000086">
    <property type="protein sequence ID" value="HHF58005.1"/>
    <property type="molecule type" value="Genomic_DNA"/>
</dbReference>
<evidence type="ECO:0000256" key="5">
    <source>
        <dbReference type="ARBA" id="ARBA00022692"/>
    </source>
</evidence>
<keyword evidence="10" id="KW-1208">Phospholipid metabolism</keyword>
<keyword evidence="7" id="KW-0443">Lipid metabolism</keyword>
<evidence type="ECO:0000256" key="2">
    <source>
        <dbReference type="ARBA" id="ARBA00010441"/>
    </source>
</evidence>
<dbReference type="PANTHER" id="PTHR14269:SF62">
    <property type="entry name" value="CDP-DIACYLGLYCEROL--GLYCEROL-3-PHOSPHATE 3-PHOSPHATIDYLTRANSFERASE 1, CHLOROPLASTIC"/>
    <property type="match status" value="1"/>
</dbReference>
<gene>
    <name evidence="13" type="ORF">ENL41_01110</name>
</gene>
<evidence type="ECO:0000256" key="9">
    <source>
        <dbReference type="ARBA" id="ARBA00023209"/>
    </source>
</evidence>
<evidence type="ECO:0000256" key="6">
    <source>
        <dbReference type="ARBA" id="ARBA00022989"/>
    </source>
</evidence>
<evidence type="ECO:0000256" key="11">
    <source>
        <dbReference type="RuleBase" id="RU003750"/>
    </source>
</evidence>
<reference evidence="13" key="1">
    <citation type="journal article" date="2020" name="mSystems">
        <title>Genome- and Community-Level Interaction Insights into Carbon Utilization and Element Cycling Functions of Hydrothermarchaeota in Hydrothermal Sediment.</title>
        <authorList>
            <person name="Zhou Z."/>
            <person name="Liu Y."/>
            <person name="Xu W."/>
            <person name="Pan J."/>
            <person name="Luo Z.H."/>
            <person name="Li M."/>
        </authorList>
    </citation>
    <scope>NUCLEOTIDE SEQUENCE [LARGE SCALE GENOMIC DNA]</scope>
    <source>
        <strain evidence="13">HyVt-94</strain>
    </source>
</reference>
<evidence type="ECO:0000256" key="4">
    <source>
        <dbReference type="ARBA" id="ARBA00022679"/>
    </source>
</evidence>
<evidence type="ECO:0000256" key="10">
    <source>
        <dbReference type="ARBA" id="ARBA00023264"/>
    </source>
</evidence>
<keyword evidence="9" id="KW-0594">Phospholipid biosynthesis</keyword>
<evidence type="ECO:0000313" key="13">
    <source>
        <dbReference type="EMBL" id="HHF58005.1"/>
    </source>
</evidence>
<dbReference type="AlphaFoldDB" id="A0A7C5I4C7"/>
<keyword evidence="6 12" id="KW-1133">Transmembrane helix</keyword>
<evidence type="ECO:0000256" key="1">
    <source>
        <dbReference type="ARBA" id="ARBA00004141"/>
    </source>
</evidence>
<comment type="similarity">
    <text evidence="2 11">Belongs to the CDP-alcohol phosphatidyltransferase class-I family.</text>
</comment>
<dbReference type="Gene3D" id="1.20.120.1760">
    <property type="match status" value="1"/>
</dbReference>
<dbReference type="InterPro" id="IPR050324">
    <property type="entry name" value="CDP-alcohol_PTase-I"/>
</dbReference>
<dbReference type="GO" id="GO:0016020">
    <property type="term" value="C:membrane"/>
    <property type="evidence" value="ECO:0007669"/>
    <property type="project" value="UniProtKB-SubCell"/>
</dbReference>
<dbReference type="PIRSF" id="PIRSF000847">
    <property type="entry name" value="Phos_ph_gly_syn"/>
    <property type="match status" value="1"/>
</dbReference>
<evidence type="ECO:0000256" key="8">
    <source>
        <dbReference type="ARBA" id="ARBA00023136"/>
    </source>
</evidence>
<feature type="transmembrane region" description="Helical" evidence="12">
    <location>
        <begin position="61"/>
        <end position="80"/>
    </location>
</feature>
<name>A0A7C5I4C7_UNCW3</name>
<feature type="transmembrane region" description="Helical" evidence="12">
    <location>
        <begin position="7"/>
        <end position="24"/>
    </location>
</feature>